<protein>
    <recommendedName>
        <fullName evidence="4">Kinesin-like protein</fullName>
    </recommendedName>
</protein>
<reference evidence="6 7" key="1">
    <citation type="journal article" date="2025" name="Microbiol. Resour. Announc.">
        <title>Draft genome sequences for Neonectria magnoliae and Neonectria punicea, canker pathogens of Liriodendron tulipifera and Acer saccharum in West Virginia.</title>
        <authorList>
            <person name="Petronek H.M."/>
            <person name="Kasson M.T."/>
            <person name="Metheny A.M."/>
            <person name="Stauder C.M."/>
            <person name="Lovett B."/>
            <person name="Lynch S.C."/>
            <person name="Garnas J.R."/>
            <person name="Kasson L.R."/>
            <person name="Stajich J.E."/>
        </authorList>
    </citation>
    <scope>NUCLEOTIDE SEQUENCE [LARGE SCALE GENOMIC DNA]</scope>
    <source>
        <strain evidence="6 7">NRRL 64653</strain>
    </source>
</reference>
<keyword evidence="2 3" id="KW-0067">ATP-binding</keyword>
<evidence type="ECO:0000256" key="1">
    <source>
        <dbReference type="ARBA" id="ARBA00022741"/>
    </source>
</evidence>
<dbReference type="InterPro" id="IPR001752">
    <property type="entry name" value="Kinesin_motor_dom"/>
</dbReference>
<dbReference type="PROSITE" id="PS00411">
    <property type="entry name" value="KINESIN_MOTOR_1"/>
    <property type="match status" value="1"/>
</dbReference>
<sequence>MTTTLDFEVEQSAEQKAKQLAEKCTKNAEYEKLVKRERFFLAPVASKATPVAGKNTIIAVRLRPRLGEEKVNDEPQAVFVRRDAVDTHPVRYEVRSRQPKLDTHTFSPDKAYDADTTTEQIFDDIVNPLITEVCNGGVATFLAYGQTGSGKTHTVSQIQKLASKAIFQGKHLAGRSVKLWIIELAGNSAHDLINDGKEVKIREDWFHNTHIRGVLEVDIENSKTMLEYIEKASALRRTSVTDKNSASSRSHAICRIQISRKGQEKVGELYLVDLAGSEVARDTVEYGKQRFKETREINSSLSTLYKCIQSKAKADAGSRKNARVPFRESVLTRVLKPIFDPGSNLGCKLVVLACVAPCLEDLGPGSRTLQYAKDCRGMVARNKPVAYDCNVPTTWSNAELKSWIRENSGTPPINGDLLAPSESGALIIRLDAHEFEERCLKTDGVSSRQAIAVQSKLWLLHTDSKKPRSEKQASAIGTTTEEPNPITREIFWKERIRPGMVVEYVRPDPQSGQPVANLAMVLSDVTAVSPTTLDCFGQQIDTLGINEMGVRFLCGTLVPCGAMGNSGFDAQVLRQVTVDLNEMTSEVIMTKDEQTRLYFVEI</sequence>
<dbReference type="PANTHER" id="PTHR47969">
    <property type="entry name" value="CHROMOSOME-ASSOCIATED KINESIN KIF4A-RELATED"/>
    <property type="match status" value="1"/>
</dbReference>
<comment type="similarity">
    <text evidence="3 4">Belongs to the TRAFAC class myosin-kinesin ATPase superfamily. Kinesin family.</text>
</comment>
<dbReference type="Proteomes" id="UP001498476">
    <property type="component" value="Unassembled WGS sequence"/>
</dbReference>
<dbReference type="EMBL" id="JAZAVJ010000113">
    <property type="protein sequence ID" value="KAK7414003.1"/>
    <property type="molecule type" value="Genomic_DNA"/>
</dbReference>
<accession>A0ABR1GZ80</accession>
<dbReference type="InterPro" id="IPR027640">
    <property type="entry name" value="Kinesin-like_fam"/>
</dbReference>
<keyword evidence="7" id="KW-1185">Reference proteome</keyword>
<dbReference type="InterPro" id="IPR036961">
    <property type="entry name" value="Kinesin_motor_dom_sf"/>
</dbReference>
<dbReference type="SMART" id="SM00129">
    <property type="entry name" value="KISc"/>
    <property type="match status" value="1"/>
</dbReference>
<comment type="caution">
    <text evidence="6">The sequence shown here is derived from an EMBL/GenBank/DDBJ whole genome shotgun (WGS) entry which is preliminary data.</text>
</comment>
<proteinExistence type="inferred from homology"/>
<feature type="domain" description="Kinesin motor" evidence="5">
    <location>
        <begin position="55"/>
        <end position="378"/>
    </location>
</feature>
<evidence type="ECO:0000313" key="7">
    <source>
        <dbReference type="Proteomes" id="UP001498476"/>
    </source>
</evidence>
<name>A0ABR1GZ80_9HYPO</name>
<feature type="binding site" evidence="3">
    <location>
        <begin position="145"/>
        <end position="152"/>
    </location>
    <ligand>
        <name>ATP</name>
        <dbReference type="ChEBI" id="CHEBI:30616"/>
    </ligand>
</feature>
<gene>
    <name evidence="6" type="ORF">QQX98_007114</name>
</gene>
<dbReference type="Gene3D" id="3.40.850.10">
    <property type="entry name" value="Kinesin motor domain"/>
    <property type="match status" value="1"/>
</dbReference>
<evidence type="ECO:0000256" key="4">
    <source>
        <dbReference type="RuleBase" id="RU000394"/>
    </source>
</evidence>
<evidence type="ECO:0000256" key="3">
    <source>
        <dbReference type="PROSITE-ProRule" id="PRU00283"/>
    </source>
</evidence>
<dbReference type="PRINTS" id="PR00380">
    <property type="entry name" value="KINESINHEAVY"/>
</dbReference>
<keyword evidence="4" id="KW-0493">Microtubule</keyword>
<dbReference type="SUPFAM" id="SSF52540">
    <property type="entry name" value="P-loop containing nucleoside triphosphate hydrolases"/>
    <property type="match status" value="1"/>
</dbReference>
<keyword evidence="3 4" id="KW-0505">Motor protein</keyword>
<dbReference type="PANTHER" id="PTHR47969:SF9">
    <property type="entry name" value="KINESIN-LIKE PROTEIN"/>
    <property type="match status" value="1"/>
</dbReference>
<organism evidence="6 7">
    <name type="scientific">Neonectria punicea</name>
    <dbReference type="NCBI Taxonomy" id="979145"/>
    <lineage>
        <taxon>Eukaryota</taxon>
        <taxon>Fungi</taxon>
        <taxon>Dikarya</taxon>
        <taxon>Ascomycota</taxon>
        <taxon>Pezizomycotina</taxon>
        <taxon>Sordariomycetes</taxon>
        <taxon>Hypocreomycetidae</taxon>
        <taxon>Hypocreales</taxon>
        <taxon>Nectriaceae</taxon>
        <taxon>Neonectria</taxon>
    </lineage>
</organism>
<dbReference type="InterPro" id="IPR027417">
    <property type="entry name" value="P-loop_NTPase"/>
</dbReference>
<dbReference type="InterPro" id="IPR019821">
    <property type="entry name" value="Kinesin_motor_CS"/>
</dbReference>
<dbReference type="Pfam" id="PF00225">
    <property type="entry name" value="Kinesin"/>
    <property type="match status" value="1"/>
</dbReference>
<evidence type="ECO:0000259" key="5">
    <source>
        <dbReference type="PROSITE" id="PS50067"/>
    </source>
</evidence>
<evidence type="ECO:0000256" key="2">
    <source>
        <dbReference type="ARBA" id="ARBA00022840"/>
    </source>
</evidence>
<dbReference type="PROSITE" id="PS50067">
    <property type="entry name" value="KINESIN_MOTOR_2"/>
    <property type="match status" value="1"/>
</dbReference>
<keyword evidence="1 3" id="KW-0547">Nucleotide-binding</keyword>
<evidence type="ECO:0000313" key="6">
    <source>
        <dbReference type="EMBL" id="KAK7414003.1"/>
    </source>
</evidence>